<organism evidence="2 3">
    <name type="scientific">Thalassovita litoralis</name>
    <dbReference type="NCBI Taxonomy" id="1010611"/>
    <lineage>
        <taxon>Bacteria</taxon>
        <taxon>Pseudomonadati</taxon>
        <taxon>Pseudomonadota</taxon>
        <taxon>Alphaproteobacteria</taxon>
        <taxon>Rhodobacterales</taxon>
        <taxon>Roseobacteraceae</taxon>
        <taxon>Thalassovita</taxon>
    </lineage>
</organism>
<gene>
    <name evidence="2" type="ORF">SAMN06265173_10711</name>
</gene>
<dbReference type="InterPro" id="IPR036631">
    <property type="entry name" value="MGMT_N_sf"/>
</dbReference>
<dbReference type="AlphaFoldDB" id="A0A521CK16"/>
<evidence type="ECO:0000313" key="2">
    <source>
        <dbReference type="EMBL" id="SMO59787.1"/>
    </source>
</evidence>
<keyword evidence="3" id="KW-1185">Reference proteome</keyword>
<name>A0A521CK16_9RHOB</name>
<feature type="domain" description="Methylguanine DNA methyltransferase ribonuclease-like" evidence="1">
    <location>
        <begin position="48"/>
        <end position="113"/>
    </location>
</feature>
<evidence type="ECO:0000313" key="3">
    <source>
        <dbReference type="Proteomes" id="UP000316030"/>
    </source>
</evidence>
<dbReference type="GO" id="GO:0003908">
    <property type="term" value="F:methylated-DNA-[protein]-cysteine S-methyltransferase activity"/>
    <property type="evidence" value="ECO:0007669"/>
    <property type="project" value="InterPro"/>
</dbReference>
<dbReference type="Pfam" id="PF02870">
    <property type="entry name" value="Methyltransf_1N"/>
    <property type="match status" value="1"/>
</dbReference>
<dbReference type="EMBL" id="FXTO01000007">
    <property type="protein sequence ID" value="SMO59787.1"/>
    <property type="molecule type" value="Genomic_DNA"/>
</dbReference>
<reference evidence="2 3" key="1">
    <citation type="submission" date="2017-05" db="EMBL/GenBank/DDBJ databases">
        <authorList>
            <person name="Varghese N."/>
            <person name="Submissions S."/>
        </authorList>
    </citation>
    <scope>NUCLEOTIDE SEQUENCE [LARGE SCALE GENOMIC DNA]</scope>
    <source>
        <strain evidence="2 3">DSM 29506</strain>
    </source>
</reference>
<evidence type="ECO:0000259" key="1">
    <source>
        <dbReference type="Pfam" id="PF02870"/>
    </source>
</evidence>
<accession>A0A521CK16</accession>
<dbReference type="Gene3D" id="3.30.160.70">
    <property type="entry name" value="Methylated DNA-protein cysteine methyltransferase domain"/>
    <property type="match status" value="1"/>
</dbReference>
<sequence length="144" mass="15143">MATNVAKVRENSRAFLSCYALRAGIVAGAPSLIFRLAPDGRSPHLAVMRKLTLDTPTGPVTLTEQDGAITGCQWDRSAAPVSQTRTSPLSEAAAVQLADYFAGTRRGFDLPLRVDASPFQQQVCAAIAALMANWPAIWGAGTGG</sequence>
<dbReference type="GO" id="GO:0006281">
    <property type="term" value="P:DNA repair"/>
    <property type="evidence" value="ECO:0007669"/>
    <property type="project" value="InterPro"/>
</dbReference>
<dbReference type="Proteomes" id="UP000316030">
    <property type="component" value="Unassembled WGS sequence"/>
</dbReference>
<dbReference type="InterPro" id="IPR008332">
    <property type="entry name" value="MethylG_MeTrfase_N"/>
</dbReference>
<protein>
    <recommendedName>
        <fullName evidence="1">Methylguanine DNA methyltransferase ribonuclease-like domain-containing protein</fullName>
    </recommendedName>
</protein>
<dbReference type="SUPFAM" id="SSF53155">
    <property type="entry name" value="Methylated DNA-protein cysteine methyltransferase domain"/>
    <property type="match status" value="1"/>
</dbReference>
<proteinExistence type="predicted"/>